<comment type="caution">
    <text evidence="3">The sequence shown here is derived from an EMBL/GenBank/DDBJ whole genome shotgun (WGS) entry which is preliminary data.</text>
</comment>
<evidence type="ECO:0008006" key="5">
    <source>
        <dbReference type="Google" id="ProtNLM"/>
    </source>
</evidence>
<dbReference type="Proteomes" id="UP000581206">
    <property type="component" value="Unassembled WGS sequence"/>
</dbReference>
<evidence type="ECO:0000256" key="2">
    <source>
        <dbReference type="SAM" id="SignalP"/>
    </source>
</evidence>
<evidence type="ECO:0000313" key="4">
    <source>
        <dbReference type="Proteomes" id="UP000581206"/>
    </source>
</evidence>
<evidence type="ECO:0000256" key="1">
    <source>
        <dbReference type="SAM" id="MobiDB-lite"/>
    </source>
</evidence>
<accession>A0A7X6KS98</accession>
<dbReference type="AlphaFoldDB" id="A0A7X6KS98"/>
<keyword evidence="4" id="KW-1185">Reference proteome</keyword>
<reference evidence="3 4" key="1">
    <citation type="submission" date="2020-04" db="EMBL/GenBank/DDBJ databases">
        <title>MicrobeNet Type strains.</title>
        <authorList>
            <person name="Nicholson A.C."/>
        </authorList>
    </citation>
    <scope>NUCLEOTIDE SEQUENCE [LARGE SCALE GENOMIC DNA]</scope>
    <source>
        <strain evidence="3 4">ATCC BAA-788</strain>
    </source>
</reference>
<sequence>MTRPMVRLVGVAVALCLSLSACTGDQEPDPTPTDTGPYPAADITPLTPELPPDTPYEDHPAVQTLRTTMEVVAWANLTNTSHFAQFTQYIDPDANLGVIDLNPRAASWEWVALGPSPRLVLSVDDNPDGTTVVHSCTYSSEEVSKATGEPRDKAGLWSSLLVDTTLSPLTADEIAELDALGLEAPAMRVRGYQTVTGDCDASTATAQQFENWREHAPIGDYNIPNPYDVTIIGEDGQPTTVPREDMP</sequence>
<dbReference type="EMBL" id="JAAXOX010000001">
    <property type="protein sequence ID" value="NKY21302.1"/>
    <property type="molecule type" value="Genomic_DNA"/>
</dbReference>
<dbReference type="RefSeq" id="WP_168628411.1">
    <property type="nucleotide sequence ID" value="NZ_BONL01000003.1"/>
</dbReference>
<protein>
    <recommendedName>
        <fullName evidence="5">Lipoprotein</fullName>
    </recommendedName>
</protein>
<feature type="compositionally biased region" description="Low complexity" evidence="1">
    <location>
        <begin position="32"/>
        <end position="47"/>
    </location>
</feature>
<proteinExistence type="predicted"/>
<feature type="region of interest" description="Disordered" evidence="1">
    <location>
        <begin position="22"/>
        <end position="57"/>
    </location>
</feature>
<keyword evidence="2" id="KW-0732">Signal</keyword>
<feature type="signal peptide" evidence="2">
    <location>
        <begin position="1"/>
        <end position="23"/>
    </location>
</feature>
<feature type="chain" id="PRO_5038977015" description="Lipoprotein" evidence="2">
    <location>
        <begin position="24"/>
        <end position="247"/>
    </location>
</feature>
<dbReference type="PROSITE" id="PS51257">
    <property type="entry name" value="PROKAR_LIPOPROTEIN"/>
    <property type="match status" value="1"/>
</dbReference>
<gene>
    <name evidence="3" type="ORF">HGA03_01320</name>
</gene>
<name>A0A7X6KS98_9CELL</name>
<organism evidence="3 4">
    <name type="scientific">Cellulomonas denverensis</name>
    <dbReference type="NCBI Taxonomy" id="264297"/>
    <lineage>
        <taxon>Bacteria</taxon>
        <taxon>Bacillati</taxon>
        <taxon>Actinomycetota</taxon>
        <taxon>Actinomycetes</taxon>
        <taxon>Micrococcales</taxon>
        <taxon>Cellulomonadaceae</taxon>
        <taxon>Cellulomonas</taxon>
    </lineage>
</organism>
<evidence type="ECO:0000313" key="3">
    <source>
        <dbReference type="EMBL" id="NKY21302.1"/>
    </source>
</evidence>